<organism evidence="1 2">
    <name type="scientific">Pseudomonas fluorescens</name>
    <dbReference type="NCBI Taxonomy" id="294"/>
    <lineage>
        <taxon>Bacteria</taxon>
        <taxon>Pseudomonadati</taxon>
        <taxon>Pseudomonadota</taxon>
        <taxon>Gammaproteobacteria</taxon>
        <taxon>Pseudomonadales</taxon>
        <taxon>Pseudomonadaceae</taxon>
        <taxon>Pseudomonas</taxon>
    </lineage>
</organism>
<gene>
    <name evidence="1" type="ORF">PS922_04757</name>
</gene>
<dbReference type="EMBL" id="CABVJB010000008">
    <property type="protein sequence ID" value="VVQ10857.1"/>
    <property type="molecule type" value="Genomic_DNA"/>
</dbReference>
<protein>
    <submittedName>
        <fullName evidence="1">Uncharacterized protein</fullName>
    </submittedName>
</protein>
<name>A0A5E7UH87_PSEFL</name>
<dbReference type="AlphaFoldDB" id="A0A5E7UH87"/>
<evidence type="ECO:0000313" key="2">
    <source>
        <dbReference type="Proteomes" id="UP000325565"/>
    </source>
</evidence>
<dbReference type="RefSeq" id="WP_154863570.1">
    <property type="nucleotide sequence ID" value="NZ_CABVJB010000008.1"/>
</dbReference>
<reference evidence="1 2" key="1">
    <citation type="submission" date="2019-09" db="EMBL/GenBank/DDBJ databases">
        <authorList>
            <person name="Chandra G."/>
            <person name="Truman W A."/>
        </authorList>
    </citation>
    <scope>NUCLEOTIDE SEQUENCE [LARGE SCALE GENOMIC DNA]</scope>
    <source>
        <strain evidence="1">PS922</strain>
    </source>
</reference>
<accession>A0A5E7UH87</accession>
<proteinExistence type="predicted"/>
<evidence type="ECO:0000313" key="1">
    <source>
        <dbReference type="EMBL" id="VVQ10857.1"/>
    </source>
</evidence>
<sequence>MTANERLALIRRIAKTHCSSHQDFTKYTGYLRDTVSDWFTSCDSLRHRYVYSRVVNRLLLELAKVQDAKKLTIPTLNQMVNDGTGAQLPRNHEKIAYRDAFALEVSYEQH</sequence>
<dbReference type="Proteomes" id="UP000325565">
    <property type="component" value="Unassembled WGS sequence"/>
</dbReference>